<dbReference type="AlphaFoldDB" id="A0A2A3EM50"/>
<dbReference type="EMBL" id="KZ288215">
    <property type="protein sequence ID" value="PBC32777.1"/>
    <property type="molecule type" value="Genomic_DNA"/>
</dbReference>
<organism evidence="2 3">
    <name type="scientific">Apis cerana cerana</name>
    <name type="common">Oriental honeybee</name>
    <dbReference type="NCBI Taxonomy" id="94128"/>
    <lineage>
        <taxon>Eukaryota</taxon>
        <taxon>Metazoa</taxon>
        <taxon>Ecdysozoa</taxon>
        <taxon>Arthropoda</taxon>
        <taxon>Hexapoda</taxon>
        <taxon>Insecta</taxon>
        <taxon>Pterygota</taxon>
        <taxon>Neoptera</taxon>
        <taxon>Endopterygota</taxon>
        <taxon>Hymenoptera</taxon>
        <taxon>Apocrita</taxon>
        <taxon>Aculeata</taxon>
        <taxon>Apoidea</taxon>
        <taxon>Anthophila</taxon>
        <taxon>Apidae</taxon>
        <taxon>Apis</taxon>
    </lineage>
</organism>
<dbReference type="InterPro" id="IPR036865">
    <property type="entry name" value="CRAL-TRIO_dom_sf"/>
</dbReference>
<feature type="domain" description="CRAL-TRIO" evidence="1">
    <location>
        <begin position="1"/>
        <end position="49"/>
    </location>
</feature>
<reference evidence="2 3" key="1">
    <citation type="submission" date="2014-07" db="EMBL/GenBank/DDBJ databases">
        <title>Genomic and transcriptomic analysis on Apis cerana provide comprehensive insights into honey bee biology.</title>
        <authorList>
            <person name="Diao Q."/>
            <person name="Sun L."/>
            <person name="Zheng H."/>
            <person name="Zheng H."/>
            <person name="Xu S."/>
            <person name="Wang S."/>
            <person name="Zeng Z."/>
            <person name="Hu F."/>
            <person name="Su S."/>
            <person name="Wu J."/>
        </authorList>
    </citation>
    <scope>NUCLEOTIDE SEQUENCE [LARGE SCALE GENOMIC DNA]</scope>
    <source>
        <tissue evidence="2">Pupae without intestine</tissue>
    </source>
</reference>
<dbReference type="STRING" id="94128.A0A2A3EM50"/>
<dbReference type="Pfam" id="PF00650">
    <property type="entry name" value="CRAL_TRIO"/>
    <property type="match status" value="1"/>
</dbReference>
<evidence type="ECO:0000313" key="2">
    <source>
        <dbReference type="EMBL" id="PBC32777.1"/>
    </source>
</evidence>
<dbReference type="InterPro" id="IPR001251">
    <property type="entry name" value="CRAL-TRIO_dom"/>
</dbReference>
<evidence type="ECO:0000259" key="1">
    <source>
        <dbReference type="PROSITE" id="PS50191"/>
    </source>
</evidence>
<accession>A0A2A3EM50</accession>
<dbReference type="Proteomes" id="UP000242457">
    <property type="component" value="Unassembled WGS sequence"/>
</dbReference>
<keyword evidence="3" id="KW-1185">Reference proteome</keyword>
<evidence type="ECO:0000313" key="3">
    <source>
        <dbReference type="Proteomes" id="UP000242457"/>
    </source>
</evidence>
<dbReference type="PRINTS" id="PR00180">
    <property type="entry name" value="CRETINALDHBP"/>
</dbReference>
<sequence length="80" mass="9547">MVYAIFKPFLLEKTRKRLHFHGTDREALISFLGVKNLPIEFGGELEMPNQPIGQDIYEYIYKFEKKFEEINKFGYVVNEK</sequence>
<protein>
    <submittedName>
        <fullName evidence="2">Clavesin-1</fullName>
    </submittedName>
</protein>
<gene>
    <name evidence="2" type="ORF">APICC_07910</name>
</gene>
<dbReference type="Gene3D" id="3.40.525.10">
    <property type="entry name" value="CRAL-TRIO lipid binding domain"/>
    <property type="match status" value="1"/>
</dbReference>
<name>A0A2A3EM50_APICC</name>
<proteinExistence type="predicted"/>
<dbReference type="OrthoDB" id="75724at2759"/>
<dbReference type="PROSITE" id="PS50191">
    <property type="entry name" value="CRAL_TRIO"/>
    <property type="match status" value="1"/>
</dbReference>
<dbReference type="SUPFAM" id="SSF52087">
    <property type="entry name" value="CRAL/TRIO domain"/>
    <property type="match status" value="1"/>
</dbReference>